<evidence type="ECO:0000256" key="3">
    <source>
        <dbReference type="ARBA" id="ARBA00022475"/>
    </source>
</evidence>
<dbReference type="InterPro" id="IPR035906">
    <property type="entry name" value="MetI-like_sf"/>
</dbReference>
<comment type="subcellular location">
    <subcellularLocation>
        <location evidence="1 7">Cell membrane</location>
        <topology evidence="1 7">Multi-pass membrane protein</topology>
    </subcellularLocation>
</comment>
<evidence type="ECO:0000256" key="4">
    <source>
        <dbReference type="ARBA" id="ARBA00022692"/>
    </source>
</evidence>
<keyword evidence="6 7" id="KW-0472">Membrane</keyword>
<dbReference type="Proteomes" id="UP001500221">
    <property type="component" value="Unassembled WGS sequence"/>
</dbReference>
<evidence type="ECO:0000313" key="10">
    <source>
        <dbReference type="EMBL" id="GAA5142824.1"/>
    </source>
</evidence>
<gene>
    <name evidence="10" type="ORF">GCM10023340_06970</name>
</gene>
<comment type="caution">
    <text evidence="10">The sequence shown here is derived from an EMBL/GenBank/DDBJ whole genome shotgun (WGS) entry which is preliminary data.</text>
</comment>
<dbReference type="Gene3D" id="1.10.3720.10">
    <property type="entry name" value="MetI-like"/>
    <property type="match status" value="1"/>
</dbReference>
<proteinExistence type="inferred from homology"/>
<dbReference type="RefSeq" id="WP_345454559.1">
    <property type="nucleotide sequence ID" value="NZ_BAABKG010000001.1"/>
</dbReference>
<feature type="transmembrane region" description="Helical" evidence="7">
    <location>
        <begin position="247"/>
        <end position="268"/>
    </location>
</feature>
<dbReference type="PANTHER" id="PTHR43227:SF8">
    <property type="entry name" value="DIACETYLCHITOBIOSE UPTAKE SYSTEM PERMEASE PROTEIN DASB"/>
    <property type="match status" value="1"/>
</dbReference>
<dbReference type="PROSITE" id="PS50928">
    <property type="entry name" value="ABC_TM1"/>
    <property type="match status" value="1"/>
</dbReference>
<feature type="transmembrane region" description="Helical" evidence="7">
    <location>
        <begin position="186"/>
        <end position="211"/>
    </location>
</feature>
<dbReference type="InterPro" id="IPR000515">
    <property type="entry name" value="MetI-like"/>
</dbReference>
<keyword evidence="4 7" id="KW-0812">Transmembrane</keyword>
<protein>
    <submittedName>
        <fullName evidence="10">Sugar ABC transporter permease</fullName>
    </submittedName>
</protein>
<evidence type="ECO:0000259" key="9">
    <source>
        <dbReference type="PROSITE" id="PS50928"/>
    </source>
</evidence>
<feature type="transmembrane region" description="Helical" evidence="7">
    <location>
        <begin position="43"/>
        <end position="69"/>
    </location>
</feature>
<keyword evidence="11" id="KW-1185">Reference proteome</keyword>
<dbReference type="InterPro" id="IPR050809">
    <property type="entry name" value="UgpAE/MalFG_permease"/>
</dbReference>
<dbReference type="SUPFAM" id="SSF161098">
    <property type="entry name" value="MetI-like"/>
    <property type="match status" value="1"/>
</dbReference>
<feature type="transmembrane region" description="Helical" evidence="7">
    <location>
        <begin position="101"/>
        <end position="127"/>
    </location>
</feature>
<evidence type="ECO:0000256" key="1">
    <source>
        <dbReference type="ARBA" id="ARBA00004651"/>
    </source>
</evidence>
<accession>A0ABP9PB11</accession>
<dbReference type="EMBL" id="BAABKG010000001">
    <property type="protein sequence ID" value="GAA5142824.1"/>
    <property type="molecule type" value="Genomic_DNA"/>
</dbReference>
<dbReference type="CDD" id="cd06261">
    <property type="entry name" value="TM_PBP2"/>
    <property type="match status" value="1"/>
</dbReference>
<feature type="transmembrane region" description="Helical" evidence="7">
    <location>
        <begin position="294"/>
        <end position="314"/>
    </location>
</feature>
<feature type="region of interest" description="Disordered" evidence="8">
    <location>
        <begin position="1"/>
        <end position="38"/>
    </location>
</feature>
<dbReference type="Pfam" id="PF00528">
    <property type="entry name" value="BPD_transp_1"/>
    <property type="match status" value="1"/>
</dbReference>
<reference evidence="11" key="1">
    <citation type="journal article" date="2019" name="Int. J. Syst. Evol. Microbiol.">
        <title>The Global Catalogue of Microorganisms (GCM) 10K type strain sequencing project: providing services to taxonomists for standard genome sequencing and annotation.</title>
        <authorList>
            <consortium name="The Broad Institute Genomics Platform"/>
            <consortium name="The Broad Institute Genome Sequencing Center for Infectious Disease"/>
            <person name="Wu L."/>
            <person name="Ma J."/>
        </authorList>
    </citation>
    <scope>NUCLEOTIDE SEQUENCE [LARGE SCALE GENOMIC DNA]</scope>
    <source>
        <strain evidence="11">JCM 18459</strain>
    </source>
</reference>
<evidence type="ECO:0000256" key="8">
    <source>
        <dbReference type="SAM" id="MobiDB-lite"/>
    </source>
</evidence>
<keyword evidence="5 7" id="KW-1133">Transmembrane helix</keyword>
<name>A0ABP9PB11_9ACTN</name>
<keyword evidence="2 7" id="KW-0813">Transport</keyword>
<dbReference type="PANTHER" id="PTHR43227">
    <property type="entry name" value="BLL4140 PROTEIN"/>
    <property type="match status" value="1"/>
</dbReference>
<feature type="compositionally biased region" description="Basic and acidic residues" evidence="8">
    <location>
        <begin position="24"/>
        <end position="35"/>
    </location>
</feature>
<evidence type="ECO:0000256" key="7">
    <source>
        <dbReference type="RuleBase" id="RU363032"/>
    </source>
</evidence>
<comment type="similarity">
    <text evidence="7">Belongs to the binding-protein-dependent transport system permease family.</text>
</comment>
<evidence type="ECO:0000256" key="5">
    <source>
        <dbReference type="ARBA" id="ARBA00022989"/>
    </source>
</evidence>
<evidence type="ECO:0000256" key="6">
    <source>
        <dbReference type="ARBA" id="ARBA00023136"/>
    </source>
</evidence>
<feature type="domain" description="ABC transmembrane type-1" evidence="9">
    <location>
        <begin position="102"/>
        <end position="315"/>
    </location>
</feature>
<organism evidence="10 11">
    <name type="scientific">Nocardioides marinquilinus</name>
    <dbReference type="NCBI Taxonomy" id="1210400"/>
    <lineage>
        <taxon>Bacteria</taxon>
        <taxon>Bacillati</taxon>
        <taxon>Actinomycetota</taxon>
        <taxon>Actinomycetes</taxon>
        <taxon>Propionibacteriales</taxon>
        <taxon>Nocardioidaceae</taxon>
        <taxon>Nocardioides</taxon>
    </lineage>
</organism>
<feature type="transmembrane region" description="Helical" evidence="7">
    <location>
        <begin position="139"/>
        <end position="160"/>
    </location>
</feature>
<evidence type="ECO:0000313" key="11">
    <source>
        <dbReference type="Proteomes" id="UP001500221"/>
    </source>
</evidence>
<sequence length="325" mass="35284">MSTTTTPAQDDALDPGGAGGVPPEEARADRPERSRPPRRWQSAAAWTMLAPNLVLLGVFLVVPLGWAIVMSFQAKRSFGPGRWNGLENLGRLLGDDVFWRALLNTAIFTAVCVPVAVAAGLGLALLMNKALPGRGVFRTVVYLPIVVSTLVTSLIGLLLFDETVGIINGVLRDLGLGQVAWQTDGVLAMTSVIIMTLWTRIGFAMIIYLAALQDLDPQLVEAAELDGASRFNVVRHIVVPTLRPTTFFLVVINMIWSFQVFDIVFVMTNGGPGYDTTMLVTYAYDEGFGPARNFGYGATVGVVLFVITTVIVVFQVRRNARREEA</sequence>
<evidence type="ECO:0000256" key="2">
    <source>
        <dbReference type="ARBA" id="ARBA00022448"/>
    </source>
</evidence>
<keyword evidence="3" id="KW-1003">Cell membrane</keyword>